<dbReference type="AlphaFoldDB" id="A0A822MTR1"/>
<evidence type="ECO:0000313" key="1">
    <source>
        <dbReference type="EMBL" id="CDT03581.1"/>
    </source>
</evidence>
<dbReference type="Proteomes" id="UP000049495">
    <property type="component" value="Unassembled WGS sequence"/>
</dbReference>
<gene>
    <name evidence="1" type="ORF">VCR5J5_1370211</name>
</gene>
<reference evidence="2" key="1">
    <citation type="submission" date="2014-06" db="EMBL/GenBank/DDBJ databases">
        <authorList>
            <person name="Le Roux Frederique"/>
        </authorList>
    </citation>
    <scope>NUCLEOTIDE SEQUENCE [LARGE SCALE GENOMIC DNA]</scope>
    <source>
        <strain evidence="2">J5-5</strain>
    </source>
</reference>
<name>A0A822MTR1_9VIBR</name>
<protein>
    <submittedName>
        <fullName evidence="1">Uncharacterized protein</fullName>
    </submittedName>
</protein>
<organism evidence="1 2">
    <name type="scientific">Vibrio crassostreae</name>
    <dbReference type="NCBI Taxonomy" id="246167"/>
    <lineage>
        <taxon>Bacteria</taxon>
        <taxon>Pseudomonadati</taxon>
        <taxon>Pseudomonadota</taxon>
        <taxon>Gammaproteobacteria</taxon>
        <taxon>Vibrionales</taxon>
        <taxon>Vibrionaceae</taxon>
        <taxon>Vibrio</taxon>
    </lineage>
</organism>
<sequence>MILQSLNEPEIKENFFSIQFSIFAIVLYDRVHAARSPRLQNNTYK</sequence>
<accession>A0A822MTR1</accession>
<comment type="caution">
    <text evidence="1">The sequence shown here is derived from an EMBL/GenBank/DDBJ whole genome shotgun (WGS) entry which is preliminary data.</text>
</comment>
<proteinExistence type="predicted"/>
<dbReference type="EMBL" id="CCJV01000043">
    <property type="protein sequence ID" value="CDT03581.1"/>
    <property type="molecule type" value="Genomic_DNA"/>
</dbReference>
<evidence type="ECO:0000313" key="2">
    <source>
        <dbReference type="Proteomes" id="UP000049495"/>
    </source>
</evidence>